<proteinExistence type="predicted"/>
<protein>
    <submittedName>
        <fullName evidence="1">Uncharacterized protein</fullName>
    </submittedName>
</protein>
<keyword evidence="2" id="KW-1185">Reference proteome</keyword>
<dbReference type="RefSeq" id="WP_317566118.1">
    <property type="nucleotide sequence ID" value="NZ_JAWLJX010000009.1"/>
</dbReference>
<dbReference type="EMBL" id="JAWLJX010000009">
    <property type="protein sequence ID" value="MDV6264005.1"/>
    <property type="molecule type" value="Genomic_DNA"/>
</dbReference>
<comment type="caution">
    <text evidence="1">The sequence shown here is derived from an EMBL/GenBank/DDBJ whole genome shotgun (WGS) entry which is preliminary data.</text>
</comment>
<evidence type="ECO:0000313" key="1">
    <source>
        <dbReference type="EMBL" id="MDV6264005.1"/>
    </source>
</evidence>
<evidence type="ECO:0000313" key="2">
    <source>
        <dbReference type="Proteomes" id="UP001185755"/>
    </source>
</evidence>
<dbReference type="Proteomes" id="UP001185755">
    <property type="component" value="Unassembled WGS sequence"/>
</dbReference>
<reference evidence="1 2" key="1">
    <citation type="submission" date="2023-10" db="EMBL/GenBank/DDBJ databases">
        <title>Development of a sustainable strategy for remediation of hydrocarbon-contaminated territories based on the waste exchange concept.</title>
        <authorList>
            <person name="Krivoruchko A."/>
        </authorList>
    </citation>
    <scope>NUCLEOTIDE SEQUENCE [LARGE SCALE GENOMIC DNA]</scope>
    <source>
        <strain evidence="1 2">IEGM 1323</strain>
    </source>
</reference>
<sequence>MTPPSGDAPGSAESILQLPPDQSQVWTRNTYLVRACELVLTRTVDPVPNSALDRVDAIYHWEKASVWTRSYLLSSAENLSLWADLVAPYEFVPGAVNRVRTRPYLLLARSGLEAAAHALWILDLTSFEECVQRHVRLMHHDFKMHKKALVARKSDPSRIEQRITDLVSRAANLTFETTPTRKPPGYEDLVRGAAESTGSDPNEWAYLWNAASGAGHGQNWFGLEGFDLVPTEEYEPGHFRTTSIPDPIYITDTVDAATHALLRGTMRWLELGGHDEKMIGAVAPEIFAKMPKTSDDLGS</sequence>
<accession>A0ABU4BIH2</accession>
<gene>
    <name evidence="1" type="ORF">R3P96_21940</name>
</gene>
<name>A0ABU4BIH2_9NOCA</name>
<organism evidence="1 2">
    <name type="scientific">Rhodococcoides yunnanense</name>
    <dbReference type="NCBI Taxonomy" id="278209"/>
    <lineage>
        <taxon>Bacteria</taxon>
        <taxon>Bacillati</taxon>
        <taxon>Actinomycetota</taxon>
        <taxon>Actinomycetes</taxon>
        <taxon>Mycobacteriales</taxon>
        <taxon>Nocardiaceae</taxon>
        <taxon>Rhodococcoides</taxon>
    </lineage>
</organism>